<feature type="compositionally biased region" description="Low complexity" evidence="1">
    <location>
        <begin position="124"/>
        <end position="136"/>
    </location>
</feature>
<evidence type="ECO:0000313" key="3">
    <source>
        <dbReference type="Proteomes" id="UP000815677"/>
    </source>
</evidence>
<gene>
    <name evidence="2" type="ORF">MCHLO_13156</name>
</gene>
<evidence type="ECO:0000313" key="2">
    <source>
        <dbReference type="EMBL" id="GAT56511.1"/>
    </source>
</evidence>
<organism evidence="2 3">
    <name type="scientific">Mycena chlorophos</name>
    <name type="common">Agaric fungus</name>
    <name type="synonym">Agaricus chlorophos</name>
    <dbReference type="NCBI Taxonomy" id="658473"/>
    <lineage>
        <taxon>Eukaryota</taxon>
        <taxon>Fungi</taxon>
        <taxon>Dikarya</taxon>
        <taxon>Basidiomycota</taxon>
        <taxon>Agaricomycotina</taxon>
        <taxon>Agaricomycetes</taxon>
        <taxon>Agaricomycetidae</taxon>
        <taxon>Agaricales</taxon>
        <taxon>Marasmiineae</taxon>
        <taxon>Mycenaceae</taxon>
        <taxon>Mycena</taxon>
    </lineage>
</organism>
<keyword evidence="3" id="KW-1185">Reference proteome</keyword>
<proteinExistence type="predicted"/>
<evidence type="ECO:0000256" key="1">
    <source>
        <dbReference type="SAM" id="MobiDB-lite"/>
    </source>
</evidence>
<accession>A0ABQ0LZF9</accession>
<feature type="compositionally biased region" description="Polar residues" evidence="1">
    <location>
        <begin position="217"/>
        <end position="235"/>
    </location>
</feature>
<sequence length="277" mass="30329">MNQPIAGEEFLALLEEGKKARQCNALASPPPCPRATTVPPTRHQVEVLVKPRRPLRSVAGSTRATHMRLGQGKVALRERHRSLRCRGIAALLSRSSSFATSSSPVVDTTLLSEFAARGAVDVGAPPRASSAPTSHAPPHHPEAPIRRRHTSFVLVMQRTPPDLLSIRAHVAAFGHLRQRRTLRRASARDWSGGRRSRHPTHTTPSTKQRGPTLLVSPYSTRPHSPSFAHTRQSNDVAPHRRHVDSDLARRIDMPLGTRTWRRNIGGHAAATALSGSL</sequence>
<reference evidence="2" key="1">
    <citation type="submission" date="2014-09" db="EMBL/GenBank/DDBJ databases">
        <title>Genome sequence of the luminous mushroom Mycena chlorophos for searching fungal bioluminescence genes.</title>
        <authorList>
            <person name="Tanaka Y."/>
            <person name="Kasuga D."/>
            <person name="Oba Y."/>
            <person name="Hase S."/>
            <person name="Sato K."/>
            <person name="Oba Y."/>
            <person name="Sakakibara Y."/>
        </authorList>
    </citation>
    <scope>NUCLEOTIDE SEQUENCE</scope>
</reference>
<name>A0ABQ0LZF9_MYCCL</name>
<dbReference type="EMBL" id="DF849311">
    <property type="protein sequence ID" value="GAT56511.1"/>
    <property type="molecule type" value="Genomic_DNA"/>
</dbReference>
<dbReference type="Proteomes" id="UP000815677">
    <property type="component" value="Unassembled WGS sequence"/>
</dbReference>
<feature type="region of interest" description="Disordered" evidence="1">
    <location>
        <begin position="122"/>
        <end position="145"/>
    </location>
</feature>
<feature type="region of interest" description="Disordered" evidence="1">
    <location>
        <begin position="181"/>
        <end position="243"/>
    </location>
</feature>
<protein>
    <submittedName>
        <fullName evidence="2">Uncharacterized protein</fullName>
    </submittedName>
</protein>